<feature type="binding site" evidence="11">
    <location>
        <begin position="97"/>
        <end position="104"/>
    </location>
    <ligand>
        <name>ATP</name>
        <dbReference type="ChEBI" id="CHEBI:30616"/>
    </ligand>
</feature>
<dbReference type="InterPro" id="IPR020588">
    <property type="entry name" value="RecA_ATP-bd"/>
</dbReference>
<dbReference type="EMBL" id="CP058559">
    <property type="protein sequence ID" value="QNO14819.1"/>
    <property type="molecule type" value="Genomic_DNA"/>
</dbReference>
<sequence length="455" mass="49510">MKKSDKNKTVFVCRECGYESIKWVGKCPACSSWNTMDEEMKFTGSKGAFGQLPKLSSPVSIKDVKFEAGKRTTTGIQELDRVLGGGIVDGSLVLIGGDPGIGKSTILLQTSSSLAKKGKVIYISGEESIQQIKLRADRLEIAEENLFLLAETEINNIKEAVVKYNPDFLIVDSIQTAYNSELTSAPGSVTQVRECTAALMGIAKNTNTTTFIVGHVTKEGGIAGPRILEHMVDTVLYFEGERHQSFRILRGVKNRFGSTNEIGVFEMQDKGLREVSNPSELFLSQRPVEGAGSVVTASLEGTRPILVEVQGLVSPTNFGNPRRMTDGVDYNRVSLLMAVLEKRVGLYLNNSDAFVNIAGGVRINEPAVDLAIAIALASSFKDKPIKRDWIVMGEVGLTGEVRSINRLDTRLKEAQKLGFTKALVPDVSSIPDIEGLEIYPIKDIRHGIEVVLGGE</sequence>
<evidence type="ECO:0000256" key="9">
    <source>
        <dbReference type="ARBA" id="ARBA00023125"/>
    </source>
</evidence>
<proteinExistence type="inferred from homology"/>
<evidence type="ECO:0000256" key="4">
    <source>
        <dbReference type="ARBA" id="ARBA00022771"/>
    </source>
</evidence>
<dbReference type="InterPro" id="IPR020568">
    <property type="entry name" value="Ribosomal_Su5_D2-typ_SF"/>
</dbReference>
<evidence type="ECO:0000256" key="11">
    <source>
        <dbReference type="HAMAP-Rule" id="MF_01498"/>
    </source>
</evidence>
<evidence type="ECO:0000256" key="13">
    <source>
        <dbReference type="RuleBase" id="RU003555"/>
    </source>
</evidence>
<dbReference type="SUPFAM" id="SSF52540">
    <property type="entry name" value="P-loop containing nucleoside triphosphate hydrolases"/>
    <property type="match status" value="1"/>
</dbReference>
<keyword evidence="16" id="KW-1185">Reference proteome</keyword>
<keyword evidence="9 11" id="KW-0238">DNA-binding</keyword>
<comment type="similarity">
    <text evidence="11 13">Belongs to the RecA family. RadA subfamily.</text>
</comment>
<evidence type="ECO:0000256" key="1">
    <source>
        <dbReference type="ARBA" id="ARBA00022723"/>
    </source>
</evidence>
<comment type="domain">
    <text evidence="11">The middle region has homology to RecA with ATPase motifs including the RadA KNRFG motif, while the C-terminus is homologous to Lon protease.</text>
</comment>
<dbReference type="AlphaFoldDB" id="A0A7G9W807"/>
<dbReference type="Pfam" id="PF13541">
    <property type="entry name" value="ChlI"/>
    <property type="match status" value="1"/>
</dbReference>
<protein>
    <recommendedName>
        <fullName evidence="11 12">DNA repair protein RadA</fullName>
    </recommendedName>
</protein>
<dbReference type="Gene3D" id="3.40.50.300">
    <property type="entry name" value="P-loop containing nucleotide triphosphate hydrolases"/>
    <property type="match status" value="1"/>
</dbReference>
<evidence type="ECO:0000259" key="14">
    <source>
        <dbReference type="PROSITE" id="PS50162"/>
    </source>
</evidence>
<dbReference type="PROSITE" id="PS50162">
    <property type="entry name" value="RECA_2"/>
    <property type="match status" value="1"/>
</dbReference>
<dbReference type="InterPro" id="IPR003593">
    <property type="entry name" value="AAA+_ATPase"/>
</dbReference>
<dbReference type="GO" id="GO:0003684">
    <property type="term" value="F:damaged DNA binding"/>
    <property type="evidence" value="ECO:0007669"/>
    <property type="project" value="InterPro"/>
</dbReference>
<dbReference type="Pfam" id="PF18073">
    <property type="entry name" value="Zn_ribbon_LapB"/>
    <property type="match status" value="1"/>
</dbReference>
<dbReference type="GO" id="GO:0008270">
    <property type="term" value="F:zinc ion binding"/>
    <property type="evidence" value="ECO:0007669"/>
    <property type="project" value="UniProtKB-KW"/>
</dbReference>
<dbReference type="GO" id="GO:0005829">
    <property type="term" value="C:cytosol"/>
    <property type="evidence" value="ECO:0007669"/>
    <property type="project" value="TreeGrafter"/>
</dbReference>
<dbReference type="KEGG" id="acae:HYG86_08485"/>
<dbReference type="NCBIfam" id="TIGR00416">
    <property type="entry name" value="sms"/>
    <property type="match status" value="1"/>
</dbReference>
<keyword evidence="10 11" id="KW-0234">DNA repair</keyword>
<evidence type="ECO:0000256" key="8">
    <source>
        <dbReference type="ARBA" id="ARBA00023016"/>
    </source>
</evidence>
<dbReference type="HAMAP" id="MF_01498">
    <property type="entry name" value="RadA_bact"/>
    <property type="match status" value="1"/>
</dbReference>
<dbReference type="GO" id="GO:0016787">
    <property type="term" value="F:hydrolase activity"/>
    <property type="evidence" value="ECO:0007669"/>
    <property type="project" value="UniProtKB-KW"/>
</dbReference>
<reference evidence="15 16" key="1">
    <citation type="submission" date="2020-07" db="EMBL/GenBank/DDBJ databases">
        <title>Alkalicella. sp. LB2 genome.</title>
        <authorList>
            <person name="Postec A."/>
            <person name="Quemeneur M."/>
        </authorList>
    </citation>
    <scope>NUCLEOTIDE SEQUENCE [LARGE SCALE GENOMIC DNA]</scope>
    <source>
        <strain evidence="15 16">LB2</strain>
    </source>
</reference>
<dbReference type="GO" id="GO:0000725">
    <property type="term" value="P:recombinational repair"/>
    <property type="evidence" value="ECO:0007669"/>
    <property type="project" value="UniProtKB-UniRule"/>
</dbReference>
<keyword evidence="8 11" id="KW-0346">Stress response</keyword>
<keyword evidence="5" id="KW-0378">Hydrolase</keyword>
<dbReference type="InterPro" id="IPR014721">
    <property type="entry name" value="Ribsml_uS5_D2-typ_fold_subgr"/>
</dbReference>
<keyword evidence="2 11" id="KW-0547">Nucleotide-binding</keyword>
<comment type="function">
    <text evidence="11">Plays a role in repairing double-strand DNA breaks, probably involving stabilizing or processing branched DNA or blocked replication forks.</text>
</comment>
<feature type="domain" description="RecA family profile 1" evidence="14">
    <location>
        <begin position="68"/>
        <end position="216"/>
    </location>
</feature>
<feature type="short sequence motif" description="RadA KNRFG motif" evidence="11">
    <location>
        <begin position="253"/>
        <end position="257"/>
    </location>
</feature>
<comment type="function">
    <text evidence="13">DNA-dependent ATPase involved in processing of recombination intermediates, plays a role in repairing DNA breaks. Stimulates the branch migration of RecA-mediated strand transfer reactions, allowing the 3' invading strand to extend heteroduplex DNA faster. Binds ssDNA in the presence of ADP but not other nucleotides, has ATPase activity that is stimulated by ssDNA and various branched DNA structures, but inhibited by SSB. Does not have RecA's homology-searching function.</text>
</comment>
<evidence type="ECO:0000313" key="15">
    <source>
        <dbReference type="EMBL" id="QNO14819.1"/>
    </source>
</evidence>
<evidence type="ECO:0000256" key="5">
    <source>
        <dbReference type="ARBA" id="ARBA00022801"/>
    </source>
</evidence>
<feature type="region of interest" description="Lon-protease-like" evidence="11">
    <location>
        <begin position="352"/>
        <end position="455"/>
    </location>
</feature>
<dbReference type="GO" id="GO:0140664">
    <property type="term" value="F:ATP-dependent DNA damage sensor activity"/>
    <property type="evidence" value="ECO:0007669"/>
    <property type="project" value="InterPro"/>
</dbReference>
<dbReference type="PRINTS" id="PR01874">
    <property type="entry name" value="DNAREPAIRADA"/>
</dbReference>
<name>A0A7G9W807_ALKCA</name>
<dbReference type="InterPro" id="IPR041166">
    <property type="entry name" value="Rubredoxin_2"/>
</dbReference>
<gene>
    <name evidence="11 15" type="primary">radA</name>
    <name evidence="15" type="ORF">HYG86_08485</name>
</gene>
<evidence type="ECO:0000256" key="2">
    <source>
        <dbReference type="ARBA" id="ARBA00022741"/>
    </source>
</evidence>
<organism evidence="15 16">
    <name type="scientific">Alkalicella caledoniensis</name>
    <dbReference type="NCBI Taxonomy" id="2731377"/>
    <lineage>
        <taxon>Bacteria</taxon>
        <taxon>Bacillati</taxon>
        <taxon>Bacillota</taxon>
        <taxon>Clostridia</taxon>
        <taxon>Eubacteriales</taxon>
        <taxon>Proteinivoracaceae</taxon>
        <taxon>Alkalicella</taxon>
    </lineage>
</organism>
<evidence type="ECO:0000256" key="10">
    <source>
        <dbReference type="ARBA" id="ARBA00023204"/>
    </source>
</evidence>
<evidence type="ECO:0000256" key="12">
    <source>
        <dbReference type="NCBIfam" id="TIGR00416"/>
    </source>
</evidence>
<dbReference type="SUPFAM" id="SSF54211">
    <property type="entry name" value="Ribosomal protein S5 domain 2-like"/>
    <property type="match status" value="1"/>
</dbReference>
<keyword evidence="3 11" id="KW-0227">DNA damage</keyword>
<accession>A0A7G9W807</accession>
<dbReference type="GO" id="GO:0005524">
    <property type="term" value="F:ATP binding"/>
    <property type="evidence" value="ECO:0007669"/>
    <property type="project" value="UniProtKB-UniRule"/>
</dbReference>
<dbReference type="FunFam" id="3.40.50.300:FF:000050">
    <property type="entry name" value="DNA repair protein RadA"/>
    <property type="match status" value="1"/>
</dbReference>
<dbReference type="PANTHER" id="PTHR32472:SF10">
    <property type="entry name" value="DNA REPAIR PROTEIN RADA-LIKE PROTEIN"/>
    <property type="match status" value="1"/>
</dbReference>
<keyword evidence="7 11" id="KW-0067">ATP-binding</keyword>
<keyword evidence="6 13" id="KW-0862">Zinc</keyword>
<dbReference type="SMART" id="SM00382">
    <property type="entry name" value="AAA"/>
    <property type="match status" value="1"/>
</dbReference>
<evidence type="ECO:0000256" key="6">
    <source>
        <dbReference type="ARBA" id="ARBA00022833"/>
    </source>
</evidence>
<dbReference type="RefSeq" id="WP_213168832.1">
    <property type="nucleotide sequence ID" value="NZ_CP058559.1"/>
</dbReference>
<keyword evidence="4 13" id="KW-0863">Zinc-finger</keyword>
<dbReference type="InterPro" id="IPR004504">
    <property type="entry name" value="DNA_repair_RadA"/>
</dbReference>
<keyword evidence="1 11" id="KW-0479">Metal-binding</keyword>
<dbReference type="Gene3D" id="3.30.230.10">
    <property type="match status" value="1"/>
</dbReference>
<dbReference type="PANTHER" id="PTHR32472">
    <property type="entry name" value="DNA REPAIR PROTEIN RADA"/>
    <property type="match status" value="1"/>
</dbReference>
<evidence type="ECO:0000256" key="3">
    <source>
        <dbReference type="ARBA" id="ARBA00022763"/>
    </source>
</evidence>
<dbReference type="InterPro" id="IPR027417">
    <property type="entry name" value="P-loop_NTPase"/>
</dbReference>
<evidence type="ECO:0000313" key="16">
    <source>
        <dbReference type="Proteomes" id="UP000516160"/>
    </source>
</evidence>
<evidence type="ECO:0000256" key="7">
    <source>
        <dbReference type="ARBA" id="ARBA00022840"/>
    </source>
</evidence>
<dbReference type="Proteomes" id="UP000516160">
    <property type="component" value="Chromosome"/>
</dbReference>
<dbReference type="Pfam" id="PF13481">
    <property type="entry name" value="AAA_25"/>
    <property type="match status" value="1"/>
</dbReference>
<dbReference type="CDD" id="cd01121">
    <property type="entry name" value="RadA_SMS_N"/>
    <property type="match status" value="1"/>
</dbReference>